<dbReference type="CDD" id="cd10322">
    <property type="entry name" value="SLC5sbd"/>
    <property type="match status" value="1"/>
</dbReference>
<keyword evidence="12" id="KW-0902">Two-component regulatory system</keyword>
<feature type="transmembrane region" description="Helical" evidence="14">
    <location>
        <begin position="372"/>
        <end position="395"/>
    </location>
</feature>
<dbReference type="EC" id="2.7.13.3" evidence="4"/>
<feature type="transmembrane region" description="Helical" evidence="14">
    <location>
        <begin position="39"/>
        <end position="59"/>
    </location>
</feature>
<gene>
    <name evidence="16" type="ORF">O0V09_17775</name>
</gene>
<feature type="transmembrane region" description="Helical" evidence="14">
    <location>
        <begin position="71"/>
        <end position="93"/>
    </location>
</feature>
<dbReference type="SMART" id="SM00387">
    <property type="entry name" value="HATPase_c"/>
    <property type="match status" value="1"/>
</dbReference>
<dbReference type="Pfam" id="PF02518">
    <property type="entry name" value="HATPase_c"/>
    <property type="match status" value="1"/>
</dbReference>
<dbReference type="InterPro" id="IPR003661">
    <property type="entry name" value="HisK_dim/P_dom"/>
</dbReference>
<dbReference type="InterPro" id="IPR003594">
    <property type="entry name" value="HATPase_dom"/>
</dbReference>
<evidence type="ECO:0000256" key="13">
    <source>
        <dbReference type="ARBA" id="ARBA00023136"/>
    </source>
</evidence>
<keyword evidence="17" id="KW-1185">Reference proteome</keyword>
<dbReference type="Gene3D" id="1.20.1730.10">
    <property type="entry name" value="Sodium/glucose cotransporter"/>
    <property type="match status" value="1"/>
</dbReference>
<evidence type="ECO:0000256" key="10">
    <source>
        <dbReference type="ARBA" id="ARBA00022840"/>
    </source>
</evidence>
<proteinExistence type="inferred from homology"/>
<evidence type="ECO:0000256" key="9">
    <source>
        <dbReference type="ARBA" id="ARBA00022777"/>
    </source>
</evidence>
<dbReference type="SMART" id="SM00388">
    <property type="entry name" value="HisKA"/>
    <property type="match status" value="1"/>
</dbReference>
<dbReference type="Gene3D" id="1.10.287.130">
    <property type="match status" value="1"/>
</dbReference>
<comment type="catalytic activity">
    <reaction evidence="1">
        <text>ATP + protein L-histidine = ADP + protein N-phospho-L-histidine.</text>
        <dbReference type="EC" id="2.7.13.3"/>
    </reaction>
</comment>
<protein>
    <recommendedName>
        <fullName evidence="4">histidine kinase</fullName>
        <ecNumber evidence="4">2.7.13.3</ecNumber>
    </recommendedName>
</protein>
<dbReference type="InterPro" id="IPR035965">
    <property type="entry name" value="PAS-like_dom_sf"/>
</dbReference>
<keyword evidence="8" id="KW-0547">Nucleotide-binding</keyword>
<keyword evidence="13 14" id="KW-0472">Membrane</keyword>
<dbReference type="GO" id="GO:0016020">
    <property type="term" value="C:membrane"/>
    <property type="evidence" value="ECO:0007669"/>
    <property type="project" value="UniProtKB-SubCell"/>
</dbReference>
<feature type="domain" description="Histidine kinase" evidence="15">
    <location>
        <begin position="765"/>
        <end position="978"/>
    </location>
</feature>
<evidence type="ECO:0000256" key="1">
    <source>
        <dbReference type="ARBA" id="ARBA00000085"/>
    </source>
</evidence>
<dbReference type="GO" id="GO:0022857">
    <property type="term" value="F:transmembrane transporter activity"/>
    <property type="evidence" value="ECO:0007669"/>
    <property type="project" value="InterPro"/>
</dbReference>
<dbReference type="InterPro" id="IPR038377">
    <property type="entry name" value="Na/Glc_symporter_sf"/>
</dbReference>
<evidence type="ECO:0000313" key="16">
    <source>
        <dbReference type="EMBL" id="MCZ0867051.1"/>
    </source>
</evidence>
<dbReference type="PRINTS" id="PR00344">
    <property type="entry name" value="BCTRLSENSOR"/>
</dbReference>
<dbReference type="GO" id="GO:0000155">
    <property type="term" value="F:phosphorelay sensor kinase activity"/>
    <property type="evidence" value="ECO:0007669"/>
    <property type="project" value="InterPro"/>
</dbReference>
<keyword evidence="5" id="KW-0597">Phosphoprotein</keyword>
<feature type="transmembrane region" description="Helical" evidence="14">
    <location>
        <begin position="162"/>
        <end position="179"/>
    </location>
</feature>
<evidence type="ECO:0000256" key="11">
    <source>
        <dbReference type="ARBA" id="ARBA00022989"/>
    </source>
</evidence>
<dbReference type="InterPro" id="IPR004358">
    <property type="entry name" value="Sig_transdc_His_kin-like_C"/>
</dbReference>
<dbReference type="SUPFAM" id="SSF55785">
    <property type="entry name" value="PYP-like sensor domain (PAS domain)"/>
    <property type="match status" value="1"/>
</dbReference>
<evidence type="ECO:0000256" key="4">
    <source>
        <dbReference type="ARBA" id="ARBA00012438"/>
    </source>
</evidence>
<feature type="transmembrane region" description="Helical" evidence="14">
    <location>
        <begin position="476"/>
        <end position="497"/>
    </location>
</feature>
<dbReference type="CDD" id="cd00082">
    <property type="entry name" value="HisKA"/>
    <property type="match status" value="1"/>
</dbReference>
<dbReference type="PROSITE" id="PS50109">
    <property type="entry name" value="HIS_KIN"/>
    <property type="match status" value="1"/>
</dbReference>
<dbReference type="Gene3D" id="3.30.565.10">
    <property type="entry name" value="Histidine kinase-like ATPase, C-terminal domain"/>
    <property type="match status" value="1"/>
</dbReference>
<keyword evidence="11 14" id="KW-1133">Transmembrane helix</keyword>
<evidence type="ECO:0000256" key="8">
    <source>
        <dbReference type="ARBA" id="ARBA00022741"/>
    </source>
</evidence>
<keyword evidence="10 16" id="KW-0067">ATP-binding</keyword>
<dbReference type="InterPro" id="IPR005467">
    <property type="entry name" value="His_kinase_dom"/>
</dbReference>
<keyword evidence="6" id="KW-0808">Transferase</keyword>
<dbReference type="SUPFAM" id="SSF47384">
    <property type="entry name" value="Homodimeric domain of signal transducing histidine kinase"/>
    <property type="match status" value="1"/>
</dbReference>
<comment type="subcellular location">
    <subcellularLocation>
        <location evidence="2">Membrane</location>
        <topology evidence="2">Multi-pass membrane protein</topology>
    </subcellularLocation>
</comment>
<evidence type="ECO:0000256" key="6">
    <source>
        <dbReference type="ARBA" id="ARBA00022679"/>
    </source>
</evidence>
<dbReference type="Proteomes" id="UP001069090">
    <property type="component" value="Unassembled WGS sequence"/>
</dbReference>
<evidence type="ECO:0000256" key="14">
    <source>
        <dbReference type="SAM" id="Phobius"/>
    </source>
</evidence>
<feature type="transmembrane region" description="Helical" evidence="14">
    <location>
        <begin position="407"/>
        <end position="428"/>
    </location>
</feature>
<dbReference type="PANTHER" id="PTHR43065:SF10">
    <property type="entry name" value="PEROXIDE STRESS-ACTIVATED HISTIDINE KINASE MAK3"/>
    <property type="match status" value="1"/>
</dbReference>
<evidence type="ECO:0000256" key="3">
    <source>
        <dbReference type="ARBA" id="ARBA00006434"/>
    </source>
</evidence>
<dbReference type="InterPro" id="IPR001734">
    <property type="entry name" value="Na/solute_symporter"/>
</dbReference>
<evidence type="ECO:0000313" key="17">
    <source>
        <dbReference type="Proteomes" id="UP001069090"/>
    </source>
</evidence>
<dbReference type="InterPro" id="IPR036097">
    <property type="entry name" value="HisK_dim/P_sf"/>
</dbReference>
<reference evidence="16 17" key="1">
    <citation type="submission" date="2022-12" db="EMBL/GenBank/DDBJ databases">
        <title>Dasania phycosphaerae sp. nov., isolated from particulate material of the south coast of Korea.</title>
        <authorList>
            <person name="Jiang Y."/>
        </authorList>
    </citation>
    <scope>NUCLEOTIDE SEQUENCE [LARGE SCALE GENOMIC DNA]</scope>
    <source>
        <strain evidence="16 17">GY-19</strain>
    </source>
</reference>
<dbReference type="AlphaFoldDB" id="A0A9J6RR45"/>
<evidence type="ECO:0000256" key="12">
    <source>
        <dbReference type="ARBA" id="ARBA00023012"/>
    </source>
</evidence>
<accession>A0A9J6RR45</accession>
<feature type="transmembrane region" description="Helical" evidence="14">
    <location>
        <begin position="327"/>
        <end position="351"/>
    </location>
</feature>
<dbReference type="GO" id="GO:0005524">
    <property type="term" value="F:ATP binding"/>
    <property type="evidence" value="ECO:0007669"/>
    <property type="project" value="UniProtKB-KW"/>
</dbReference>
<feature type="transmembrane region" description="Helical" evidence="14">
    <location>
        <begin position="6"/>
        <end position="27"/>
    </location>
</feature>
<sequence>MNIDLWQLSLFGIAYLLLLFGIASMAERGIIPEKVIRHPIVYVLSLGVFASAFAIYGVIGLAHEYGYGFLSYYFGIAGAFIFAPLMLLPLLRICRSQMHSSLADVLTFRYHSQWAGSVMTIFMLLAVMPLLAMQIQAVSDSLHILSTDSTQLFSNETRHNNVALVFCLIISAFTISFGSSHITTHERHDGLVVAIAFESIIKLLGLLTAGGVALFYVFDGPADLDQWLLNNPQTFALLNTPMREDSARSMLLIFFSAVVAMPHLFHMIFAENPNIKVVRTAIWGMPLLMLLMSIPVLPILWAGFKLDSVLPSDYFPLGIGIELNQTWLAMVVFIAGLSAASGAIIVTTLALASMCLKHLVLPFYKPSHKKDIYRWLLLIRRVLMVAIILAGYAFFRLIVGYESLSSLSLATLVAGLQFLPGILAALYWQKANRNGFLAGLCAGFIVWFFTLLLPIVSEFNPEFIRHFYFNYSYGDLWNATTIVSLLCNIVTFIAVSLMTHTRPEEIAAAEFCSSDDLNRPTRQRLRTKNPQEMKDKLAAALGLHTASREVDRALQELGITLYETRPLALRRLRFRLEANLSSLLGPAVAHEMIIQLLATDEHEFISRDDLNLIEDQLEGHKHNLTGLAADLDSLRRYHRQTLQDLPVGVCSISQDHEILMWNDSIANITTIDTQAVTGSLLHKLPAPWGKLLSRFIQQPELHLYKQYVEINGSAAWVNLHKSSAHANPEQDGQVIVLEDATDLQLLEHELTHSERLASIGRLAAGVAHEIGNPVTGIACLAQNLRYDTENPDSLATAKEILQQTDRISKIVQTLVNFAHAGNNPQHQNEAVNIHTCAAEAIHLLALNKEAKAIDFQNHCPEQLYALGDAQRLQQIMVNLLSNARDASPANSSVLVSAEQQQGRVLISVSDQGCGISSEQQEQIFDPFFTTKEAGAGTGLGLSLVYSIVEDLEGSISVESPVPPSLNGSRFTVNLPAAQAAIEPKTG</sequence>
<dbReference type="RefSeq" id="WP_258332980.1">
    <property type="nucleotide sequence ID" value="NZ_JAPTGG010000021.1"/>
</dbReference>
<dbReference type="PANTHER" id="PTHR43065">
    <property type="entry name" value="SENSOR HISTIDINE KINASE"/>
    <property type="match status" value="1"/>
</dbReference>
<keyword evidence="9" id="KW-0418">Kinase</keyword>
<feature type="transmembrane region" description="Helical" evidence="14">
    <location>
        <begin position="435"/>
        <end position="456"/>
    </location>
</feature>
<comment type="caution">
    <text evidence="16">The sequence shown here is derived from an EMBL/GenBank/DDBJ whole genome shotgun (WGS) entry which is preliminary data.</text>
</comment>
<feature type="transmembrane region" description="Helical" evidence="14">
    <location>
        <begin position="114"/>
        <end position="135"/>
    </location>
</feature>
<feature type="transmembrane region" description="Helical" evidence="14">
    <location>
        <begin position="250"/>
        <end position="269"/>
    </location>
</feature>
<dbReference type="InterPro" id="IPR036890">
    <property type="entry name" value="HATPase_C_sf"/>
</dbReference>
<name>A0A9J6RR45_9GAMM</name>
<organism evidence="16 17">
    <name type="scientific">Dasania phycosphaerae</name>
    <dbReference type="NCBI Taxonomy" id="2950436"/>
    <lineage>
        <taxon>Bacteria</taxon>
        <taxon>Pseudomonadati</taxon>
        <taxon>Pseudomonadota</taxon>
        <taxon>Gammaproteobacteria</taxon>
        <taxon>Cellvibrionales</taxon>
        <taxon>Spongiibacteraceae</taxon>
        <taxon>Dasania</taxon>
    </lineage>
</organism>
<evidence type="ECO:0000256" key="7">
    <source>
        <dbReference type="ARBA" id="ARBA00022692"/>
    </source>
</evidence>
<evidence type="ECO:0000256" key="2">
    <source>
        <dbReference type="ARBA" id="ARBA00004141"/>
    </source>
</evidence>
<feature type="transmembrane region" description="Helical" evidence="14">
    <location>
        <begin position="191"/>
        <end position="218"/>
    </location>
</feature>
<dbReference type="EMBL" id="JAPTGG010000021">
    <property type="protein sequence ID" value="MCZ0867051.1"/>
    <property type="molecule type" value="Genomic_DNA"/>
</dbReference>
<dbReference type="PROSITE" id="PS50283">
    <property type="entry name" value="NA_SOLUT_SYMP_3"/>
    <property type="match status" value="1"/>
</dbReference>
<evidence type="ECO:0000256" key="5">
    <source>
        <dbReference type="ARBA" id="ARBA00022553"/>
    </source>
</evidence>
<dbReference type="SUPFAM" id="SSF55874">
    <property type="entry name" value="ATPase domain of HSP90 chaperone/DNA topoisomerase II/histidine kinase"/>
    <property type="match status" value="1"/>
</dbReference>
<dbReference type="Gene3D" id="3.30.450.20">
    <property type="entry name" value="PAS domain"/>
    <property type="match status" value="1"/>
</dbReference>
<feature type="transmembrane region" description="Helical" evidence="14">
    <location>
        <begin position="281"/>
        <end position="304"/>
    </location>
</feature>
<dbReference type="Pfam" id="PF00512">
    <property type="entry name" value="HisKA"/>
    <property type="match status" value="1"/>
</dbReference>
<comment type="similarity">
    <text evidence="3">Belongs to the sodium:solute symporter (SSF) (TC 2.A.21) family.</text>
</comment>
<keyword evidence="7 14" id="KW-0812">Transmembrane</keyword>
<evidence type="ECO:0000259" key="15">
    <source>
        <dbReference type="PROSITE" id="PS50109"/>
    </source>
</evidence>